<evidence type="ECO:0000313" key="5">
    <source>
        <dbReference type="EMBL" id="CAB4172370.1"/>
    </source>
</evidence>
<evidence type="ECO:0000256" key="1">
    <source>
        <dbReference type="ARBA" id="ARBA00022603"/>
    </source>
</evidence>
<dbReference type="EMBL" id="LR796953">
    <property type="protein sequence ID" value="CAB4177607.1"/>
    <property type="molecule type" value="Genomic_DNA"/>
</dbReference>
<reference evidence="6" key="1">
    <citation type="submission" date="2020-05" db="EMBL/GenBank/DDBJ databases">
        <authorList>
            <person name="Chiriac C."/>
            <person name="Salcher M."/>
            <person name="Ghai R."/>
            <person name="Kavagutti S V."/>
        </authorList>
    </citation>
    <scope>NUCLEOTIDE SEQUENCE</scope>
</reference>
<gene>
    <name evidence="6" type="ORF">UFOVP1006_20</name>
    <name evidence="7" type="ORF">UFOVP1157_27</name>
    <name evidence="8" type="ORF">UFOVP1347_17</name>
    <name evidence="9" type="ORF">UFOVP1455_51</name>
    <name evidence="11" type="ORF">UFOVP1543_51</name>
    <name evidence="10" type="ORF">UFOVP1606_51</name>
    <name evidence="3" type="ORF">UFOVP497_8</name>
    <name evidence="4" type="ORF">UFOVP834_44</name>
    <name evidence="5" type="ORF">UFOVP922_27</name>
</gene>
<proteinExistence type="predicted"/>
<protein>
    <submittedName>
        <fullName evidence="6">S-adenosyl-L-methionine-dependent methyltransferase</fullName>
    </submittedName>
</protein>
<dbReference type="EMBL" id="LR798397">
    <property type="protein sequence ID" value="CAB5229143.1"/>
    <property type="molecule type" value="Genomic_DNA"/>
</dbReference>
<dbReference type="EMBL" id="LR797405">
    <property type="protein sequence ID" value="CAB4214509.1"/>
    <property type="molecule type" value="Genomic_DNA"/>
</dbReference>
<dbReference type="SUPFAM" id="SSF53335">
    <property type="entry name" value="S-adenosyl-L-methionine-dependent methyltransferases"/>
    <property type="match status" value="1"/>
</dbReference>
<organism evidence="6">
    <name type="scientific">uncultured Caudovirales phage</name>
    <dbReference type="NCBI Taxonomy" id="2100421"/>
    <lineage>
        <taxon>Viruses</taxon>
        <taxon>Duplodnaviria</taxon>
        <taxon>Heunggongvirae</taxon>
        <taxon>Uroviricota</taxon>
        <taxon>Caudoviricetes</taxon>
        <taxon>Peduoviridae</taxon>
        <taxon>Maltschvirus</taxon>
        <taxon>Maltschvirus maltsch</taxon>
    </lineage>
</organism>
<dbReference type="GO" id="GO:0032259">
    <property type="term" value="P:methylation"/>
    <property type="evidence" value="ECO:0007669"/>
    <property type="project" value="UniProtKB-KW"/>
</dbReference>
<evidence type="ECO:0000313" key="7">
    <source>
        <dbReference type="EMBL" id="CAB4187496.1"/>
    </source>
</evidence>
<dbReference type="EMBL" id="LR796763">
    <property type="protein sequence ID" value="CAB4164566.1"/>
    <property type="molecule type" value="Genomic_DNA"/>
</dbReference>
<dbReference type="EMBL" id="LR797102">
    <property type="protein sequence ID" value="CAB4187496.1"/>
    <property type="molecule type" value="Genomic_DNA"/>
</dbReference>
<evidence type="ECO:0000256" key="2">
    <source>
        <dbReference type="ARBA" id="ARBA00022679"/>
    </source>
</evidence>
<evidence type="ECO:0000313" key="3">
    <source>
        <dbReference type="EMBL" id="CAB4146367.1"/>
    </source>
</evidence>
<dbReference type="InterPro" id="IPR029063">
    <property type="entry name" value="SAM-dependent_MTases_sf"/>
</dbReference>
<dbReference type="GO" id="GO:0008168">
    <property type="term" value="F:methyltransferase activity"/>
    <property type="evidence" value="ECO:0007669"/>
    <property type="project" value="UniProtKB-KW"/>
</dbReference>
<evidence type="ECO:0000313" key="11">
    <source>
        <dbReference type="EMBL" id="CAB5229143.1"/>
    </source>
</evidence>
<dbReference type="InterPro" id="IPR001525">
    <property type="entry name" value="C5_MeTfrase"/>
</dbReference>
<evidence type="ECO:0000313" key="6">
    <source>
        <dbReference type="EMBL" id="CAB4177607.1"/>
    </source>
</evidence>
<dbReference type="EMBL" id="LR796881">
    <property type="protein sequence ID" value="CAB4172370.1"/>
    <property type="molecule type" value="Genomic_DNA"/>
</dbReference>
<name>A0A6J5Q4Y8_9CAUD</name>
<dbReference type="Gene3D" id="3.40.50.150">
    <property type="entry name" value="Vaccinia Virus protein VP39"/>
    <property type="match status" value="1"/>
</dbReference>
<dbReference type="EMBL" id="LR797307">
    <property type="protein sequence ID" value="CAB4199939.1"/>
    <property type="molecule type" value="Genomic_DNA"/>
</dbReference>
<accession>A0A6J5Q4Y8</accession>
<dbReference type="EMBL" id="LR797463">
    <property type="protein sequence ID" value="CAB4218862.1"/>
    <property type="molecule type" value="Genomic_DNA"/>
</dbReference>
<evidence type="ECO:0000313" key="8">
    <source>
        <dbReference type="EMBL" id="CAB4199939.1"/>
    </source>
</evidence>
<evidence type="ECO:0000313" key="9">
    <source>
        <dbReference type="EMBL" id="CAB4214509.1"/>
    </source>
</evidence>
<keyword evidence="2 6" id="KW-0808">Transferase</keyword>
<evidence type="ECO:0000313" key="4">
    <source>
        <dbReference type="EMBL" id="CAB4164566.1"/>
    </source>
</evidence>
<dbReference type="Pfam" id="PF00145">
    <property type="entry name" value="DNA_methylase"/>
    <property type="match status" value="1"/>
</dbReference>
<sequence>MNKLRVLDLFSGIGGFSLGLDRTGGFETVAFCEIEPYPSAVLKKHWPNRHLHVDHSAIARRIIGDRSHD</sequence>
<dbReference type="EMBL" id="LR796470">
    <property type="protein sequence ID" value="CAB4146367.1"/>
    <property type="molecule type" value="Genomic_DNA"/>
</dbReference>
<keyword evidence="1 6" id="KW-0489">Methyltransferase</keyword>
<evidence type="ECO:0000313" key="10">
    <source>
        <dbReference type="EMBL" id="CAB4218862.1"/>
    </source>
</evidence>